<dbReference type="InterPro" id="IPR022139">
    <property type="entry name" value="Fam-L/Fam-M-like_plasmodium"/>
</dbReference>
<comment type="caution">
    <text evidence="2">The sequence shown here is derived from an EMBL/GenBank/DDBJ whole genome shotgun (WGS) entry which is preliminary data.</text>
</comment>
<reference evidence="3" key="1">
    <citation type="submission" date="2017-04" db="EMBL/GenBank/DDBJ databases">
        <title>Plasmodium gonderi genome.</title>
        <authorList>
            <person name="Arisue N."/>
            <person name="Honma H."/>
            <person name="Kawai S."/>
            <person name="Tougan T."/>
            <person name="Tanabe K."/>
            <person name="Horii T."/>
        </authorList>
    </citation>
    <scope>NUCLEOTIDE SEQUENCE [LARGE SCALE GENOMIC DNA]</scope>
    <source>
        <strain evidence="3">ATCC 30045</strain>
    </source>
</reference>
<feature type="transmembrane region" description="Helical" evidence="1">
    <location>
        <begin position="178"/>
        <end position="198"/>
    </location>
</feature>
<dbReference type="Pfam" id="PF12420">
    <property type="entry name" value="DUF3671"/>
    <property type="match status" value="1"/>
</dbReference>
<dbReference type="AlphaFoldDB" id="A0A1Y1JUG0"/>
<keyword evidence="1" id="KW-0812">Transmembrane</keyword>
<protein>
    <submittedName>
        <fullName evidence="2">Variable surface protein</fullName>
    </submittedName>
</protein>
<dbReference type="EMBL" id="BDQF01000078">
    <property type="protein sequence ID" value="GAW84043.1"/>
    <property type="molecule type" value="Genomic_DNA"/>
</dbReference>
<keyword evidence="3" id="KW-1185">Reference proteome</keyword>
<feature type="transmembrane region" description="Helical" evidence="1">
    <location>
        <begin position="150"/>
        <end position="166"/>
    </location>
</feature>
<proteinExistence type="predicted"/>
<dbReference type="Proteomes" id="UP000195521">
    <property type="component" value="Unassembled WGS sequence"/>
</dbReference>
<gene>
    <name evidence="2" type="ORF">PGO_000765</name>
</gene>
<evidence type="ECO:0000313" key="2">
    <source>
        <dbReference type="EMBL" id="GAW84043.1"/>
    </source>
</evidence>
<organism evidence="2 3">
    <name type="scientific">Plasmodium gonderi</name>
    <dbReference type="NCBI Taxonomy" id="77519"/>
    <lineage>
        <taxon>Eukaryota</taxon>
        <taxon>Sar</taxon>
        <taxon>Alveolata</taxon>
        <taxon>Apicomplexa</taxon>
        <taxon>Aconoidasida</taxon>
        <taxon>Haemosporida</taxon>
        <taxon>Plasmodiidae</taxon>
        <taxon>Plasmodium</taxon>
        <taxon>Plasmodium (Plasmodium)</taxon>
    </lineage>
</organism>
<evidence type="ECO:0000256" key="1">
    <source>
        <dbReference type="SAM" id="Phobius"/>
    </source>
</evidence>
<feature type="transmembrane region" description="Helical" evidence="1">
    <location>
        <begin position="304"/>
        <end position="324"/>
    </location>
</feature>
<sequence>MRGKNKCITSIKIISLIGIFSKYSFNTFNTYNTYITRTERTLAIKIFQSKYKQEALKVNLKHFNPKYTINNGSHKISSIYKDMKLLDECVQELLLDLPEKLDKHVVKDEITNKTLERALFKDYPIIHVIPLSRRIATILYDFTRKKIHEIAVHSIYNSLVIILTYKCNSNLYGKYTELNNIAFLTIVVICLSQILYNIGKFDFLKKYETPEMREKELAKEKKWEIKKKREQDVLKYKEIKKHGINDLDTYMQYYKQRYYSRKGLGKFDSYCEKYVFDKIHKIDRIAECSKSYNKKLKNNLCIKYLFYTISPCLFQFFVIIAPVLDRIEGLQFEEYKRSSILGTYVPTSVSYIYIALFVLLSYFILASIAYIMIKLLKHDRISIMENILYVDKYYLVHNNIIYFFLSFYLELYLF</sequence>
<accession>A0A1Y1JUG0</accession>
<feature type="transmembrane region" description="Helical" evidence="1">
    <location>
        <begin position="351"/>
        <end position="373"/>
    </location>
</feature>
<dbReference type="RefSeq" id="XP_028546632.1">
    <property type="nucleotide sequence ID" value="XM_028690831.1"/>
</dbReference>
<feature type="transmembrane region" description="Helical" evidence="1">
    <location>
        <begin position="394"/>
        <end position="413"/>
    </location>
</feature>
<keyword evidence="1" id="KW-1133">Transmembrane helix</keyword>
<dbReference type="GeneID" id="39744851"/>
<name>A0A1Y1JUG0_PLAGO</name>
<evidence type="ECO:0000313" key="3">
    <source>
        <dbReference type="Proteomes" id="UP000195521"/>
    </source>
</evidence>
<keyword evidence="1" id="KW-0472">Membrane</keyword>